<gene>
    <name evidence="2" type="ordered locus">PP7435_Chr4-1019</name>
</gene>
<dbReference type="HOGENOM" id="CLU_729797_0_0_1"/>
<evidence type="ECO:0000313" key="3">
    <source>
        <dbReference type="Proteomes" id="UP000006853"/>
    </source>
</evidence>
<name>F2R0J0_KOMPC</name>
<feature type="chain" id="PRO_5003284799" evidence="1">
    <location>
        <begin position="19"/>
        <end position="326"/>
    </location>
</feature>
<sequence>MNFRYLLILPIYASIVLGQVGDFQLLLNAKEPIRNSPSLLSSNYGNLTLPAMANGALESHFDYGNAYVGDDQITVVYHLPDEHGQINAYRQDTDEYIGYLGLVTDDYGEYTYLSVIMPGVQYDQTTSVNWYIENEELKSTSINVQPLLGCYYKNPPQYSWYWASIDEPGNIASSNFVCEPCKVYVDFVPTPSADITSMWTGSETSWTTDADGTVIELVPTPSADATSVWTGDHTTWTTDDDGNVIEQIPTPSADITSMWTGSETSWTTDADGTVIELVPTPSADITSMWTGSETSWTTDADGTVIELVPTPSADATSVWTDSYSLR</sequence>
<reference evidence="2 3" key="3">
    <citation type="journal article" date="2016" name="FEMS Yeast Res.">
        <title>Curation of the genome annotation of Pichia pastoris (Komagataella phaffii) CBS7435 from gene level to protein function.</title>
        <authorList>
            <person name="Valli M."/>
            <person name="Tatto N.E."/>
            <person name="Peymann A."/>
            <person name="Gruber C."/>
            <person name="Landes N."/>
            <person name="Ekker H."/>
            <person name="Thallinger G.G."/>
            <person name="Mattanovich D."/>
            <person name="Gasser B."/>
            <person name="Graf A.B."/>
        </authorList>
    </citation>
    <scope>GENOME REANNOTATION</scope>
    <source>
        <strain evidence="2 3">ATCC 76273 / CBS 7435 / CECT 11047 / NRRL Y-11430 / Wegner 21-1</strain>
    </source>
</reference>
<dbReference type="AlphaFoldDB" id="F2R0J0"/>
<organism evidence="2 3">
    <name type="scientific">Komagataella phaffii (strain ATCC 76273 / CBS 7435 / CECT 11047 / NRRL Y-11430 / Wegner 21-1)</name>
    <name type="common">Yeast</name>
    <name type="synonym">Pichia pastoris</name>
    <dbReference type="NCBI Taxonomy" id="981350"/>
    <lineage>
        <taxon>Eukaryota</taxon>
        <taxon>Fungi</taxon>
        <taxon>Dikarya</taxon>
        <taxon>Ascomycota</taxon>
        <taxon>Saccharomycotina</taxon>
        <taxon>Pichiomycetes</taxon>
        <taxon>Pichiales</taxon>
        <taxon>Pichiaceae</taxon>
        <taxon>Komagataella</taxon>
    </lineage>
</organism>
<reference evidence="2 3" key="1">
    <citation type="journal article" date="2011" name="J. Biotechnol.">
        <title>High-quality genome sequence of Pichia pastoris CBS7435.</title>
        <authorList>
            <person name="Kuberl A."/>
            <person name="Schneider J."/>
            <person name="Thallinger G.G."/>
            <person name="Anderl I."/>
            <person name="Wibberg D."/>
            <person name="Hajek T."/>
            <person name="Jaenicke S."/>
            <person name="Brinkrolf K."/>
            <person name="Goesmann A."/>
            <person name="Szczepanowski R."/>
            <person name="Puhler A."/>
            <person name="Schwab H."/>
            <person name="Glieder A."/>
            <person name="Pichler H."/>
        </authorList>
    </citation>
    <scope>NUCLEOTIDE SEQUENCE [LARGE SCALE GENOMIC DNA]</scope>
    <source>
        <strain evidence="3">ATCC 76273 / CBS 7435 / CECT 11047 / NRRL Y-11430 / Wegner 21-1</strain>
    </source>
</reference>
<protein>
    <submittedName>
        <fullName evidence="2">Uncharacterized protein</fullName>
    </submittedName>
</protein>
<feature type="signal peptide" evidence="1">
    <location>
        <begin position="1"/>
        <end position="18"/>
    </location>
</feature>
<keyword evidence="1" id="KW-0732">Signal</keyword>
<evidence type="ECO:0000256" key="1">
    <source>
        <dbReference type="SAM" id="SignalP"/>
    </source>
</evidence>
<proteinExistence type="predicted"/>
<reference key="2">
    <citation type="submission" date="2011-04" db="EMBL/GenBank/DDBJ databases">
        <title>High-quality genome sequence of Pichia pastoris CBS 7435.</title>
        <authorList>
            <person name="Kueberl A."/>
            <person name="Schneider J."/>
            <person name="Thallinger G.G."/>
            <person name="Anderl I."/>
            <person name="Wibberg D."/>
            <person name="Hajek T."/>
            <person name="Jaenicke S."/>
            <person name="Brinkrolf K."/>
            <person name="Goesmann A."/>
            <person name="Szczepanowski R."/>
            <person name="Puehler A."/>
            <person name="Schwab H."/>
            <person name="Glieder A."/>
            <person name="Pichler H."/>
        </authorList>
    </citation>
    <scope>NUCLEOTIDE SEQUENCE</scope>
    <source>
        <strain>CBS 7435</strain>
    </source>
</reference>
<evidence type="ECO:0000313" key="2">
    <source>
        <dbReference type="EMBL" id="CCA41168.1"/>
    </source>
</evidence>
<accession>F2R0J0</accession>
<dbReference type="EMBL" id="FR839631">
    <property type="protein sequence ID" value="CCA41168.1"/>
    <property type="molecule type" value="Genomic_DNA"/>
</dbReference>
<keyword evidence="3" id="KW-1185">Reference proteome</keyword>
<dbReference type="Proteomes" id="UP000006853">
    <property type="component" value="Chromosome 4"/>
</dbReference>